<evidence type="ECO:0000313" key="2">
    <source>
        <dbReference type="Proteomes" id="UP000266327"/>
    </source>
</evidence>
<comment type="caution">
    <text evidence="1">The sequence shown here is derived from an EMBL/GenBank/DDBJ whole genome shotgun (WGS) entry which is preliminary data.</text>
</comment>
<proteinExistence type="predicted"/>
<dbReference type="RefSeq" id="WP_119783855.1">
    <property type="nucleotide sequence ID" value="NZ_QYUQ01000002.1"/>
</dbReference>
<protein>
    <submittedName>
        <fullName evidence="1">Uncharacterized protein</fullName>
    </submittedName>
</protein>
<sequence length="93" mass="10223">MAAITIKDLRTSRELDRKAMSCVRGAGAPWVYGWIRPHTTSSGSFGTVINFFQVNNYAEQMVNQFQTVEINNTGANSNINVGLDQSGGNLKQQ</sequence>
<dbReference type="EMBL" id="QYUQ01000002">
    <property type="protein sequence ID" value="RJG00401.1"/>
    <property type="molecule type" value="Genomic_DNA"/>
</dbReference>
<dbReference type="OrthoDB" id="8756551at2"/>
<dbReference type="Proteomes" id="UP000266327">
    <property type="component" value="Unassembled WGS sequence"/>
</dbReference>
<reference evidence="2" key="1">
    <citation type="submission" date="2018-09" db="EMBL/GenBank/DDBJ databases">
        <authorList>
            <person name="Zhu H."/>
        </authorList>
    </citation>
    <scope>NUCLEOTIDE SEQUENCE [LARGE SCALE GENOMIC DNA]</scope>
    <source>
        <strain evidence="2">K1S02-23</strain>
    </source>
</reference>
<gene>
    <name evidence="1" type="ORF">D3878_01410</name>
</gene>
<name>A0A3A3FXP7_9BURK</name>
<organism evidence="1 2">
    <name type="scientific">Noviherbaspirillum sedimenti</name>
    <dbReference type="NCBI Taxonomy" id="2320865"/>
    <lineage>
        <taxon>Bacteria</taxon>
        <taxon>Pseudomonadati</taxon>
        <taxon>Pseudomonadota</taxon>
        <taxon>Betaproteobacteria</taxon>
        <taxon>Burkholderiales</taxon>
        <taxon>Oxalobacteraceae</taxon>
        <taxon>Noviherbaspirillum</taxon>
    </lineage>
</organism>
<accession>A0A3A3FXP7</accession>
<evidence type="ECO:0000313" key="1">
    <source>
        <dbReference type="EMBL" id="RJG00401.1"/>
    </source>
</evidence>
<dbReference type="AlphaFoldDB" id="A0A3A3FXP7"/>
<keyword evidence="2" id="KW-1185">Reference proteome</keyword>